<accession>A0A2P2N4P9</accession>
<sequence>MFIACNCLLNSFENFLLSNRVLKPFGGQCPLYCHWKVSLPLPVTCFCLYEIVCKS</sequence>
<evidence type="ECO:0000313" key="1">
    <source>
        <dbReference type="EMBL" id="MBX37447.1"/>
    </source>
</evidence>
<dbReference type="AlphaFoldDB" id="A0A2P2N4P9"/>
<organism evidence="1">
    <name type="scientific">Rhizophora mucronata</name>
    <name type="common">Asiatic mangrove</name>
    <dbReference type="NCBI Taxonomy" id="61149"/>
    <lineage>
        <taxon>Eukaryota</taxon>
        <taxon>Viridiplantae</taxon>
        <taxon>Streptophyta</taxon>
        <taxon>Embryophyta</taxon>
        <taxon>Tracheophyta</taxon>
        <taxon>Spermatophyta</taxon>
        <taxon>Magnoliopsida</taxon>
        <taxon>eudicotyledons</taxon>
        <taxon>Gunneridae</taxon>
        <taxon>Pentapetalae</taxon>
        <taxon>rosids</taxon>
        <taxon>fabids</taxon>
        <taxon>Malpighiales</taxon>
        <taxon>Rhizophoraceae</taxon>
        <taxon>Rhizophora</taxon>
    </lineage>
</organism>
<dbReference type="EMBL" id="GGEC01056963">
    <property type="protein sequence ID" value="MBX37447.1"/>
    <property type="molecule type" value="Transcribed_RNA"/>
</dbReference>
<name>A0A2P2N4P9_RHIMU</name>
<reference evidence="1" key="1">
    <citation type="submission" date="2018-02" db="EMBL/GenBank/DDBJ databases">
        <title>Rhizophora mucronata_Transcriptome.</title>
        <authorList>
            <person name="Meera S.P."/>
            <person name="Sreeshan A."/>
            <person name="Augustine A."/>
        </authorList>
    </citation>
    <scope>NUCLEOTIDE SEQUENCE</scope>
    <source>
        <tissue evidence="1">Leaf</tissue>
    </source>
</reference>
<proteinExistence type="predicted"/>
<protein>
    <submittedName>
        <fullName evidence="1">Uncharacterized protein</fullName>
    </submittedName>
</protein>